<dbReference type="Pfam" id="PF00094">
    <property type="entry name" value="VWD"/>
    <property type="match status" value="13"/>
</dbReference>
<dbReference type="SMART" id="SM00832">
    <property type="entry name" value="C8"/>
    <property type="match status" value="11"/>
</dbReference>
<dbReference type="Pfam" id="PF08742">
    <property type="entry name" value="C8"/>
    <property type="match status" value="11"/>
</dbReference>
<dbReference type="PANTHER" id="PTHR11339">
    <property type="entry name" value="EXTRACELLULAR MATRIX GLYCOPROTEIN RELATED"/>
    <property type="match status" value="1"/>
</dbReference>
<dbReference type="FunFam" id="2.10.25.10:FF:000153">
    <property type="entry name" value="MUC5B isoform 1"/>
    <property type="match status" value="1"/>
</dbReference>
<evidence type="ECO:0000256" key="1">
    <source>
        <dbReference type="ARBA" id="ARBA00004613"/>
    </source>
</evidence>
<keyword evidence="8" id="KW-1185">Reference proteome</keyword>
<feature type="domain" description="VWFD" evidence="6">
    <location>
        <begin position="2111"/>
        <end position="2285"/>
    </location>
</feature>
<dbReference type="Pfam" id="PF17517">
    <property type="entry name" value="IgGFc_binding"/>
    <property type="match status" value="1"/>
</dbReference>
<keyword evidence="2" id="KW-0964">Secreted</keyword>
<dbReference type="SMART" id="SM00215">
    <property type="entry name" value="VWC_out"/>
    <property type="match status" value="8"/>
</dbReference>
<feature type="domain" description="VWFD" evidence="6">
    <location>
        <begin position="4097"/>
        <end position="4279"/>
    </location>
</feature>
<dbReference type="Pfam" id="PF01826">
    <property type="entry name" value="TIL"/>
    <property type="match status" value="11"/>
</dbReference>
<feature type="domain" description="VWFD" evidence="6">
    <location>
        <begin position="462"/>
        <end position="642"/>
    </location>
</feature>
<evidence type="ECO:0000313" key="8">
    <source>
        <dbReference type="Proteomes" id="UP000472272"/>
    </source>
</evidence>
<dbReference type="InterPro" id="IPR002919">
    <property type="entry name" value="TIL_dom"/>
</dbReference>
<accession>A0A670JG83</accession>
<comment type="subcellular location">
    <subcellularLocation>
        <location evidence="1">Secreted</location>
    </subcellularLocation>
</comment>
<dbReference type="GO" id="GO:0005576">
    <property type="term" value="C:extracellular region"/>
    <property type="evidence" value="ECO:0007669"/>
    <property type="project" value="UniProtKB-SubCell"/>
</dbReference>
<dbReference type="InterPro" id="IPR050780">
    <property type="entry name" value="Mucin_vWF_Thrombospondin_sf"/>
</dbReference>
<dbReference type="SMART" id="SM00216">
    <property type="entry name" value="VWD"/>
    <property type="match status" value="12"/>
</dbReference>
<evidence type="ECO:0000256" key="4">
    <source>
        <dbReference type="ARBA" id="ARBA00023157"/>
    </source>
</evidence>
<dbReference type="GeneTree" id="ENSGT00950000183155"/>
<dbReference type="InterPro" id="IPR014853">
    <property type="entry name" value="VWF/SSPO/ZAN-like_Cys-rich_dom"/>
</dbReference>
<reference evidence="7" key="2">
    <citation type="submission" date="2025-08" db="UniProtKB">
        <authorList>
            <consortium name="Ensembl"/>
        </authorList>
    </citation>
    <scope>IDENTIFICATION</scope>
</reference>
<dbReference type="SUPFAM" id="SSF57567">
    <property type="entry name" value="Serine protease inhibitors"/>
    <property type="match status" value="11"/>
</dbReference>
<dbReference type="InterPro" id="IPR036084">
    <property type="entry name" value="Ser_inhib-like_sf"/>
</dbReference>
<dbReference type="SMART" id="SM00274">
    <property type="entry name" value="FOLN"/>
    <property type="match status" value="7"/>
</dbReference>
<reference evidence="7" key="3">
    <citation type="submission" date="2025-09" db="UniProtKB">
        <authorList>
            <consortium name="Ensembl"/>
        </authorList>
    </citation>
    <scope>IDENTIFICATION</scope>
</reference>
<dbReference type="SMART" id="SM00214">
    <property type="entry name" value="VWC"/>
    <property type="match status" value="4"/>
</dbReference>
<dbReference type="Ensembl" id="ENSPMRT00000024032.1">
    <property type="protein sequence ID" value="ENSPMRP00000022614.1"/>
    <property type="gene ID" value="ENSPMRG00000014669.1"/>
</dbReference>
<dbReference type="OMA" id="QCHESID"/>
<feature type="domain" description="VWFD" evidence="6">
    <location>
        <begin position="3290"/>
        <end position="3470"/>
    </location>
</feature>
<dbReference type="PROSITE" id="PS51233">
    <property type="entry name" value="VWFD"/>
    <property type="match status" value="12"/>
</dbReference>
<protein>
    <recommendedName>
        <fullName evidence="6">VWFD domain-containing protein</fullName>
    </recommendedName>
</protein>
<dbReference type="SMART" id="SM00181">
    <property type="entry name" value="EGF"/>
    <property type="match status" value="6"/>
</dbReference>
<dbReference type="Pfam" id="PF12714">
    <property type="entry name" value="TILa"/>
    <property type="match status" value="4"/>
</dbReference>
<dbReference type="InterPro" id="IPR001846">
    <property type="entry name" value="VWF_type-D"/>
</dbReference>
<dbReference type="Gene3D" id="2.10.25.10">
    <property type="entry name" value="Laminin"/>
    <property type="match status" value="11"/>
</dbReference>
<feature type="domain" description="VWFD" evidence="6">
    <location>
        <begin position="3708"/>
        <end position="3886"/>
    </location>
</feature>
<evidence type="ECO:0000256" key="5">
    <source>
        <dbReference type="ARBA" id="ARBA00023180"/>
    </source>
</evidence>
<dbReference type="InterPro" id="IPR003645">
    <property type="entry name" value="Fol_N"/>
</dbReference>
<evidence type="ECO:0000313" key="7">
    <source>
        <dbReference type="Ensembl" id="ENSPMRP00000022614.1"/>
    </source>
</evidence>
<dbReference type="InterPro" id="IPR000742">
    <property type="entry name" value="EGF"/>
</dbReference>
<dbReference type="Proteomes" id="UP000472272">
    <property type="component" value="Chromosome 8"/>
</dbReference>
<keyword evidence="5" id="KW-0325">Glycoprotein</keyword>
<dbReference type="FunFam" id="2.10.25.10:FF:000055">
    <property type="entry name" value="alpha-tectorin isoform X1"/>
    <property type="match status" value="9"/>
</dbReference>
<proteinExistence type="predicted"/>
<reference evidence="7 8" key="1">
    <citation type="journal article" date="2019" name="Proc. Natl. Acad. Sci. U.S.A.">
        <title>Regulatory changes in pterin and carotenoid genes underlie balanced color polymorphisms in the wall lizard.</title>
        <authorList>
            <person name="Andrade P."/>
            <person name="Pinho C."/>
            <person name="Perez I de Lanuza G."/>
            <person name="Afonso S."/>
            <person name="Brejcha J."/>
            <person name="Rubin C.J."/>
            <person name="Wallerman O."/>
            <person name="Pereira P."/>
            <person name="Sabatino S.J."/>
            <person name="Bellati A."/>
            <person name="Pellitteri-Rosa D."/>
            <person name="Bosakova Z."/>
            <person name="Bunikis I."/>
            <person name="Carretero M.A."/>
            <person name="Feiner N."/>
            <person name="Marsik P."/>
            <person name="Pauperio F."/>
            <person name="Salvi D."/>
            <person name="Soler L."/>
            <person name="While G.M."/>
            <person name="Uller T."/>
            <person name="Font E."/>
            <person name="Andersson L."/>
            <person name="Carneiro M."/>
        </authorList>
    </citation>
    <scope>NUCLEOTIDE SEQUENCE</scope>
</reference>
<keyword evidence="4" id="KW-1015">Disulfide bond</keyword>
<feature type="domain" description="VWFD" evidence="6">
    <location>
        <begin position="4490"/>
        <end position="4653"/>
    </location>
</feature>
<evidence type="ECO:0000256" key="2">
    <source>
        <dbReference type="ARBA" id="ARBA00022525"/>
    </source>
</evidence>
<organism evidence="7 8">
    <name type="scientific">Podarcis muralis</name>
    <name type="common">Wall lizard</name>
    <name type="synonym">Lacerta muralis</name>
    <dbReference type="NCBI Taxonomy" id="64176"/>
    <lineage>
        <taxon>Eukaryota</taxon>
        <taxon>Metazoa</taxon>
        <taxon>Chordata</taxon>
        <taxon>Craniata</taxon>
        <taxon>Vertebrata</taxon>
        <taxon>Euteleostomi</taxon>
        <taxon>Lepidosauria</taxon>
        <taxon>Squamata</taxon>
        <taxon>Bifurcata</taxon>
        <taxon>Unidentata</taxon>
        <taxon>Episquamata</taxon>
        <taxon>Laterata</taxon>
        <taxon>Lacertibaenia</taxon>
        <taxon>Lacertidae</taxon>
        <taxon>Podarcis</taxon>
    </lineage>
</organism>
<sequence>SVQWWSFKLWQGGGGSESRWGRGWHASRGSRGTEFITAFLENLFESQGAPKLDLLITGYHPATTITVTVNKSTFRKTVSVNEKETMSVGVPASSEMRGTGIFDQTVRIQADKDISVFSYNNKLSTSAATVVYPVQQLGTSYYVVTPVGDAANTFKEFAVVAYQFPTQVTIHLKGAVTFQGKVYAAGSRLVVDLKAFQAIQLQSSADLSGSKVESVAPVAVLSGHSCAKQFSYCDHVAEQLLPVSSWGTTFIVPPVPFQTQTDIVYVVASQDNTLIQYQSGATPSSRRAVAGEVIQFQMPPSQSYFFSANAGIQVLFFFAGNSKKYDPFLINVPALKSYCTSYHIDGIKEFDNFAVIVAKTLDSNGITLEKRAITDAKWTHIPGTEYSFSQLSLGKEASALSVEHPSAPFGLFILGGVRADGYGSVALCSYKPVSPCSLIQCRKKEKCEIIGGDPVCVPESESSCWAQGDPHYHTFDGKNFDFMGTCTYTIAKTCGSDATLPSFSVEAKNENRGNTRVSYVGSVTVTVYNTIIKVVRNEQGFVRVNDQRFRLPISLNEGKLRLYQSGVSVFIETDFSLKVSYDWNFYLVVKISSSFSENVCGLCGNYNGDPADDFSTPDGPLAPNPIEFGKSWKVDDGDRFCWDDCHGECKSCSPEMVKKYEGEPFCGWLIKGEDGPFSKCHAVIDPNPFLENCVYDLCMNDGLKELLCEALNNYAVACREKQVAVLDWRTPIGCSKSCPENSHYESCGSPCPATCNDQAEPQDCSSMPCVETCQCNEGFVLDAGKCISKAACGCVFEGKSFSPGEQFWGDKTCTRRCICDAQSKQIKCQPASCKKGEQCKVEKGIQNCYPTSRATCSASGDPHYLSFDGLAFDFQGTCTYTLAKVSTNNRVLRAFTVNVENEPWGSGKVAVTKMVSVTVYGITLTLLQSKQGQVKVSPCGKESPSASFSHISCPKFSSPHFFCPLAASPWSLSWQHKKQPLGQSYSTSECSVFFFQVNGLIYTVPISFSAGRIRAYQHGTKVLIETDFGLLVSYDLVYYVTVTVPSTYRGQMQGLCGNYNGKKDDEFLLPNGIITSDIAKFGASWKVRVSGADRSCSDGCSGNSCPVCEERKKDVFKQRNYCGILTVPDGPFSACHGKVDPSVYFSNCIYDVCLGNGDSQVLCNSIQSYVSVCQEAGVSVKPWRSPSFCPLRCPANSHYEICSNLCSTSCTKITDPAACPETCAEGCQCNDGFFFDGLGCVTAKDCGCLKNGRYYKPNEKVLLNVCQESCRCIPGQGVICEAHNCAADENCKVQDGIMSCINKDPCKALKCREKETCKMENGQAKCKPQFTGTCWAWGDPHYHTFDTLKFDFMGTCSYTIAKYCGNDATLVPFTIDEKNDNRGNQAVSYVRLTNIYVYGYKISIHKQETGRIRLNDAITSLPLTLEDGKIKLYQSGTNAVLQTDFGLQVTYDWQWHLVITLPSSYYGATCGLCGNFNQNPADDMVFLNGTKAASIISWASSWKVKDRDPFCWDYCRGNCPTCDESKRALYGKEEYCGLISKTSEGPFRECHSTVNPDDFFDSCIYDVCLNGGAKNIICQALEAYARTCRKEGATIYDWRTASGCGESLPCPQNSHYEFCGNACPASCADRKAPSACKQPCVETCQCNDGYVLSVDKCVPVGSCGCTYNGLYYKPGEEFWADETCGSRCTCDPTLGIAVCKPAGCKASEQCTVVNGVRGCHPISTATCSASGDPHYTTFDGKKYDFMGTCVYQLAGLCSKDPTLRPFTVYVENNNRGNENVSYTKVVTLEVYNVVITLSQEYPRRIQVNEVCVNLPFYHEDKIKAYISGSEVFIKTDFDLTVTFDWNSYVKVIVPSTYANAVCGLCGNNNMNPSDDLTMKDGRQAPSIFHFAESWKVAEVPGCSQGCTTDCPPCGEAQKQAYKSNQYCGILIKRDGPFRHCHEIIDPTPYFNDCIFDVCQYHGLHNILCNAIGFYGAACQDLDIELEEWRTESFCPACPLNSHYELCGNGCPATCRGLSAPDGCEMTCKEGCYCNPGFIFSGDQCVPIGNCGCEHQGNYYKKGEEFYPGSSCQERCQCTDNGVVKCQEISCGPHEECRVKDGIQGCHPVGSGTCSLSAGSHYLTFDGRAYDFQGTCTYTLAKVQGEDVQLANFAVSVENERSLTKMIVVSFHGHTAVIEKATNWKLKVDGELYTLPMKTKDGKLWANQEGNNIIVQSDFGLQVLFDTSSYVLVSVPSNYQGLVNGLCGNFNKDKTDDFILPTRKSTQNVEEFGGSWKVPIDGVRCSDGCGDKCPVCDAPKTAPYRPESSCGMIQAQSGPFRNCHSVVDPAEYFNHCLYDMCAANGARETLCRSIQSYVAACQAAGVTVGAWRKNNFCPLTCPPSSHYELCTRTCDSTCTSLSTLPRCTQNCFEGCQCDGGYLFDGDRCCVPVGSCGCTYNGLYYKPGEEFWADETCGSRCTCDSTLGRLVCKQVQAIIYLNLLKMTWLHFPLTDPCKNLQCRTKETCVTQNGQARCVHEYMGTCQGSAAQDFQTFDGLLVDIQDSCTYTIAKYCGSDSTLVPFSLEEKSSNVNSQDAAKMQLSHLKVNGVAASIPATLEGGKIKVFESNGLPIIETDFGLRVMYDTDGVVVVTLPSSYYGATCGLCGNFNTEPHDDTTYLNGTFTSSVVDWARSWKSDDQDPACSDSCQGDCLACSDRQEELFGSKRYCGVISQISGGPFGACHPTVSPTSYFNDCVSGMCLKGGDKDVLCQIVETYATACKEEGIAIDEWKVTSEITPQENVHHSAADTCPENSHYEACGNACPATCSEPSAPSACKDPCVKTCQCNDGYVLNGGKCVPVENCSCMHNSLRYKAGEEFWADENCQSRCKCDPSLGQVRCQKAACKGNEKCVLVNGVRRCKGTTYSTCIGTGDPHYTTFDGRKYDFQGTCIYQMAAVCSGDPTLTPFLVTVENNNRGSKAVSFTKVVTLEVYGMTISLSQEHPRKIKVNGVFVDLPFSYENKLKVYISGVHGFIKTDFDLRVSFDWYSYARVIIPNTYANAVCGLCGNANQDPSDDFVMKDGTQTTDEIQFADSWKLKDVPGCSAGCSDCPVCSEAEKQTYKGDQFCGILKRKDGPLRQCHEAIDPTSYFEDCIFDTCQYKGHHDTLCSAISAYVTACQALDIKVGKWRSASFCTPCPRHSHYELCGSGCPATCNSLSAPEVCEAPCTEGCFCDTGFILSGDQCVPPEECGCMFQGRYYKKGEEFYPGSSCQEKCRCLDNGATTCGQFSCGAHEECRVENGIQGCHPVGYGTTIASGDPHYISFDGRSFDFHGSCTYTLAQVCSQDPNLVKFSVLVENGMLDYGRSPITRTVVISVHGHSIVLERGMKWKAMVGGELYTLPMNTVDGKLWITQEGNNIIVHSSFGLTVLYDTSSFVHVSLPSTYQGHMCGLGGNFNGDTSDDFMLPNGQVTQSVDEFGASWKVPVDGAICSDGCGVECPTCAAEQTAPYKAKSSCGMIQSKTGPFKDCHSLVNPAEYLRQCLHDMCVAGGAAETLCRSLQAYAAACQLARVKIGAWRTTSFCALPCPANSHYELCTRSCDFTCAALSAPSQCTGDCFEGCQCDTGYVFDGEDCVSMDKCGCAYDGRYIKVETIISNNCSEKCDCRPSGQLTCAETSCCQRGTVCQLINGRPKCVPVAAQACRTVHCKRGTTCKVVNGVPKCVSVSPAQSICWASGQPHYHTFDGRSYDFQGTCTYTVVKTCQPTSALPFFHIYTKSQKNSRFSFVSQVTISVYGSNITMVKYEYGLVRVNQVRSRLPISMHDGKLSLYHRGGQLVVETSFGLKVYYDWNYYLVVKVTPAFRSHICGLCGNYNGDPNDDFMTSLGGFATDPVEFGRSWKVEDGDSQCSHGCHGKCWRCSPELATRYRAETYCGLLTKHRGGPFRHCHALIDPKPYLNDCVIDLCAFEGYKQILCRALKTYADACQREGAVLSAWRKHAGCPMSCPDYSQYMPCGSACPATCTNPDAPKQCHLPCVETCQCKAGYVLDSGKCIPKNRCGCAYHGRLYAPNEQFWGDQQCHQRCLCRAQDKKVICHESRCREMEGCHVVNGMRKCYPTYYGTCTAVGQLHYVTFDGLRYDFYGTCVYRLVEICHKRANLTQFQVLVREGKTFSLKSMCCPTSALYNISKLFSLFLSPCSTYLFQLNGLLVHLPYNIEYNKVALYRHGWDIVITTDFGLTVAFDGTNNIRLTVPGAYRGDVCGLCGNFNGRADDDMTLQHSQVLTTNPGDFGRSWKVRDIPGCIEKEKEACPDLVNIEHTQKTSKECGLLLDMRGPFRECHSKVPPQSYFKDCVFDFCSNKTNKNAVCHIISSYAAACQAYGTRVYEWRSASFCTPKCSANSRYKVCTSNCPVTCLSLFNPVACTTRCHEGCECNEGYVLSGDQCVPISQCGCVHQSFYYKAGDSFYLNGFCKERCVCQVGGIMDCHRSSCGPNEECRVVEGVQKCHSLAPKRSGSCHVAGDPHYLTFDGTTFDLQSNCTYTLARSCTQKTSLQPFSVNVENERRSRGKVSVTKVVSVTVNGAITYLPFRLVSDGMWAYYHGDNIVIRTDFGLFVSFDQLYHLVVRVPESYQGQTCGLCGNYNGRSNDDLFLPTGHPASSVQVFAAAWRVDVPTAVCADDCAASVCGACRESRKASYVHSSQCGILQAPYGPFSACFSTINPADFYNNCVHDLCKARGNTVILCRAIHAYVTACQAAGVKIKPWRTAAFCPMKCPVNSHYDICVRACPRGCREAVSITKCSSNCAEGCQCKKGYFMAGYHCVPISQCRCFHQGTWFKVGVKVITANCREECTCHRQGRVVCTPLPCAAGQTCVLSNAKWTCIRQEGHCTISQGHIFTTYDGVSGKVPPVGSYEISTLINAKSTSWFRVVIQLQKCPACPTPLVVTVTIYFHKLIVLLKQDSSVTVNGHPVHLPVQPSKEVSISLAQDLVTVAHRSGVRVLYSTRGDLTVAISGELANKVFGACGNFNGNGADDLRISRLHPMTQAWRKKDKNEQFIGAY</sequence>
<feature type="domain" description="VWFD" evidence="6">
    <location>
        <begin position="854"/>
        <end position="1097"/>
    </location>
</feature>
<keyword evidence="3" id="KW-0677">Repeat</keyword>
<feature type="domain" description="VWFD" evidence="6">
    <location>
        <begin position="4861"/>
        <end position="5034"/>
    </location>
</feature>
<evidence type="ECO:0000256" key="3">
    <source>
        <dbReference type="ARBA" id="ARBA00022737"/>
    </source>
</evidence>
<feature type="domain" description="VWFD" evidence="6">
    <location>
        <begin position="2521"/>
        <end position="2684"/>
    </location>
</feature>
<dbReference type="InterPro" id="IPR001007">
    <property type="entry name" value="VWF_dom"/>
</dbReference>
<dbReference type="PANTHER" id="PTHR11339:SF373">
    <property type="entry name" value="VWFD DOMAIN-CONTAINING PROTEIN"/>
    <property type="match status" value="1"/>
</dbReference>
<name>A0A670JG83_PODMU</name>
<feature type="domain" description="VWFD" evidence="6">
    <location>
        <begin position="2905"/>
        <end position="3083"/>
    </location>
</feature>
<dbReference type="CDD" id="cd19941">
    <property type="entry name" value="TIL"/>
    <property type="match status" value="11"/>
</dbReference>
<feature type="domain" description="VWFD" evidence="6">
    <location>
        <begin position="1332"/>
        <end position="1512"/>
    </location>
</feature>
<dbReference type="InterPro" id="IPR025615">
    <property type="entry name" value="TILa_dom"/>
</dbReference>
<feature type="domain" description="VWFD" evidence="6">
    <location>
        <begin position="1725"/>
        <end position="1903"/>
    </location>
</feature>
<dbReference type="InterPro" id="IPR035234">
    <property type="entry name" value="IgGFc-bd_N"/>
</dbReference>
<evidence type="ECO:0000259" key="6">
    <source>
        <dbReference type="PROSITE" id="PS51233"/>
    </source>
</evidence>